<keyword evidence="1" id="KW-1133">Transmembrane helix</keyword>
<evidence type="ECO:0000256" key="1">
    <source>
        <dbReference type="SAM" id="Phobius"/>
    </source>
</evidence>
<feature type="transmembrane region" description="Helical" evidence="1">
    <location>
        <begin position="17"/>
        <end position="35"/>
    </location>
</feature>
<proteinExistence type="predicted"/>
<evidence type="ECO:0000313" key="2">
    <source>
        <dbReference type="EMBL" id="ETI67756.1"/>
    </source>
</evidence>
<gene>
    <name evidence="2" type="ORF">BAVI_15952</name>
</gene>
<evidence type="ECO:0000313" key="3">
    <source>
        <dbReference type="Proteomes" id="UP000018877"/>
    </source>
</evidence>
<dbReference type="Proteomes" id="UP000018877">
    <property type="component" value="Unassembled WGS sequence"/>
</dbReference>
<comment type="caution">
    <text evidence="2">The sequence shown here is derived from an EMBL/GenBank/DDBJ whole genome shotgun (WGS) entry which is preliminary data.</text>
</comment>
<dbReference type="EMBL" id="ALAN01000086">
    <property type="protein sequence ID" value="ETI67756.1"/>
    <property type="molecule type" value="Genomic_DNA"/>
</dbReference>
<dbReference type="AlphaFoldDB" id="A0AB94IL10"/>
<sequence>MLGILTLVSNKGKQGEIFMNCHAFSFAILSVIFCISKENPLFNKRGRLLNSGIASCAKGGRILRGVLSVSLWVIMNKTVNS</sequence>
<organism evidence="2 3">
    <name type="scientific">Neobacillus vireti LMG 21834</name>
    <dbReference type="NCBI Taxonomy" id="1131730"/>
    <lineage>
        <taxon>Bacteria</taxon>
        <taxon>Bacillati</taxon>
        <taxon>Bacillota</taxon>
        <taxon>Bacilli</taxon>
        <taxon>Bacillales</taxon>
        <taxon>Bacillaceae</taxon>
        <taxon>Neobacillus</taxon>
    </lineage>
</organism>
<reference evidence="2 3" key="1">
    <citation type="journal article" date="2014" name="Environ. Microbiol.">
        <title>The nitrate-ammonifying and nosZ-carrying bacterium Bacillus vireti is a potent source and sink for nitric and nitrous oxide under high nitrate conditions.</title>
        <authorList>
            <person name="Mania D."/>
            <person name="Heylen K."/>
            <person name="van Spanning R.J."/>
            <person name="Frostegard A."/>
        </authorList>
    </citation>
    <scope>NUCLEOTIDE SEQUENCE [LARGE SCALE GENOMIC DNA]</scope>
    <source>
        <strain evidence="2 3">LMG 21834</strain>
    </source>
</reference>
<name>A0AB94IL10_9BACI</name>
<keyword evidence="1" id="KW-0472">Membrane</keyword>
<keyword evidence="1" id="KW-0812">Transmembrane</keyword>
<keyword evidence="3" id="KW-1185">Reference proteome</keyword>
<accession>A0AB94IL10</accession>
<protein>
    <submittedName>
        <fullName evidence="2">Uncharacterized protein</fullName>
    </submittedName>
</protein>